<evidence type="ECO:0000313" key="4">
    <source>
        <dbReference type="Proteomes" id="UP000006671"/>
    </source>
</evidence>
<feature type="compositionally biased region" description="Basic and acidic residues" evidence="2">
    <location>
        <begin position="389"/>
        <end position="399"/>
    </location>
</feature>
<evidence type="ECO:0000256" key="2">
    <source>
        <dbReference type="SAM" id="MobiDB-lite"/>
    </source>
</evidence>
<keyword evidence="4" id="KW-1185">Reference proteome</keyword>
<dbReference type="InParanoid" id="D2V2J5"/>
<dbReference type="VEuPathDB" id="AmoebaDB:NAEGRDRAFT_63021"/>
<dbReference type="OrthoDB" id="10485758at2759"/>
<feature type="compositionally biased region" description="Low complexity" evidence="2">
    <location>
        <begin position="379"/>
        <end position="388"/>
    </location>
</feature>
<dbReference type="EMBL" id="GG738849">
    <property type="protein sequence ID" value="EFC49070.1"/>
    <property type="molecule type" value="Genomic_DNA"/>
</dbReference>
<feature type="compositionally biased region" description="Acidic residues" evidence="2">
    <location>
        <begin position="1"/>
        <end position="10"/>
    </location>
</feature>
<proteinExistence type="predicted"/>
<feature type="coiled-coil region" evidence="1">
    <location>
        <begin position="71"/>
        <end position="98"/>
    </location>
</feature>
<dbReference type="AlphaFoldDB" id="D2V2J5"/>
<sequence>MTDTEDEENSEISSISTGLSDSPNGASQLDFNTEDPSSPQPIQKLVYNLDDSIDQEVQADDDLQILIPRAKVVLKYALDDVTKEKNDLEEQFVTQVEELEKFLTRSQRPYVKKGRRSLSKHLSDEELSSVNSTLRKDIPSAEDSPIVKLSQSLLNSTPKKFPVLNMTSSEKDSVIYSLREKIEEIKYRYENERATESLRESLTSEISSLLQKLTIESDGSQTERTRNLTSSLKSFLDSSSLSITPKESRIVKEMRIKQEIQKGIIEQLKVENEKLKEKLESERKSRKIVSKELTQSENYILRLEEQMQKRDMQNNDKLSILTGAYDDLVSENSELIQQVKFMREQLLDSQSNTNLSVLAGRSNKNKLTSSNILSMISDTQSVSSLSTSRNDEPVQDIKY</sequence>
<dbReference type="Proteomes" id="UP000006671">
    <property type="component" value="Unassembled WGS sequence"/>
</dbReference>
<accession>D2V2J5</accession>
<feature type="coiled-coil region" evidence="1">
    <location>
        <begin position="258"/>
        <end position="292"/>
    </location>
</feature>
<feature type="region of interest" description="Disordered" evidence="2">
    <location>
        <begin position="379"/>
        <end position="399"/>
    </location>
</feature>
<dbReference type="GeneID" id="8849931"/>
<organism evidence="4">
    <name type="scientific">Naegleria gruberi</name>
    <name type="common">Amoeba</name>
    <dbReference type="NCBI Taxonomy" id="5762"/>
    <lineage>
        <taxon>Eukaryota</taxon>
        <taxon>Discoba</taxon>
        <taxon>Heterolobosea</taxon>
        <taxon>Tetramitia</taxon>
        <taxon>Eutetramitia</taxon>
        <taxon>Vahlkampfiidae</taxon>
        <taxon>Naegleria</taxon>
    </lineage>
</organism>
<evidence type="ECO:0000256" key="1">
    <source>
        <dbReference type="SAM" id="Coils"/>
    </source>
</evidence>
<evidence type="ECO:0000313" key="3">
    <source>
        <dbReference type="EMBL" id="EFC49070.1"/>
    </source>
</evidence>
<reference evidence="3 4" key="1">
    <citation type="journal article" date="2010" name="Cell">
        <title>The genome of Naegleria gruberi illuminates early eukaryotic versatility.</title>
        <authorList>
            <person name="Fritz-Laylin L.K."/>
            <person name="Prochnik S.E."/>
            <person name="Ginger M.L."/>
            <person name="Dacks J.B."/>
            <person name="Carpenter M.L."/>
            <person name="Field M.C."/>
            <person name="Kuo A."/>
            <person name="Paredez A."/>
            <person name="Chapman J."/>
            <person name="Pham J."/>
            <person name="Shu S."/>
            <person name="Neupane R."/>
            <person name="Cipriano M."/>
            <person name="Mancuso J."/>
            <person name="Tu H."/>
            <person name="Salamov A."/>
            <person name="Lindquist E."/>
            <person name="Shapiro H."/>
            <person name="Lucas S."/>
            <person name="Grigoriev I.V."/>
            <person name="Cande W.Z."/>
            <person name="Fulton C."/>
            <person name="Rokhsar D.S."/>
            <person name="Dawson S.C."/>
        </authorList>
    </citation>
    <scope>NUCLEOTIDE SEQUENCE [LARGE SCALE GENOMIC DNA]</scope>
    <source>
        <strain evidence="3 4">NEG-M</strain>
    </source>
</reference>
<keyword evidence="1" id="KW-0175">Coiled coil</keyword>
<dbReference type="KEGG" id="ngr:NAEGRDRAFT_63021"/>
<dbReference type="OMA" id="RDMQNND"/>
<gene>
    <name evidence="3" type="ORF">NAEGRDRAFT_63021</name>
</gene>
<feature type="compositionally biased region" description="Polar residues" evidence="2">
    <location>
        <begin position="18"/>
        <end position="41"/>
    </location>
</feature>
<protein>
    <submittedName>
        <fullName evidence="3">Predicted protein</fullName>
    </submittedName>
</protein>
<name>D2V2J5_NAEGR</name>
<dbReference type="RefSeq" id="XP_002681814.1">
    <property type="nucleotide sequence ID" value="XM_002681768.1"/>
</dbReference>
<feature type="region of interest" description="Disordered" evidence="2">
    <location>
        <begin position="1"/>
        <end position="42"/>
    </location>
</feature>